<keyword evidence="3 6" id="KW-0812">Transmembrane</keyword>
<dbReference type="PANTHER" id="PTHR31585">
    <property type="entry name" value="FOLATE-BIOPTERIN TRANSPORTER 1, CHLOROPLASTIC"/>
    <property type="match status" value="1"/>
</dbReference>
<evidence type="ECO:0000256" key="3">
    <source>
        <dbReference type="ARBA" id="ARBA00022692"/>
    </source>
</evidence>
<dbReference type="STRING" id="74557.A0A1W0ACN8"/>
<keyword evidence="2" id="KW-0813">Transport</keyword>
<evidence type="ECO:0000256" key="5">
    <source>
        <dbReference type="ARBA" id="ARBA00023136"/>
    </source>
</evidence>
<sequence>MIAAIAPVVGFISSFFIPDQIILGDSLHDTLRDLWSAGKKRAVWQLMAFNFFNAFFFDAVAAPSDIIKRSWAKVEPFVDGVFSNVLAVFLFSLAMHFTRQYFLQSNWRMIIFITTMVTVSIQWTVDFLCVFNVIRSQYFYMGVPLTYQIPVAIRGIVVSFATVEIADERFEASTYALITTMHAVAGPISTSLFKQIDAQFRAYKQDIATDTPYVRWQVAYCLLFCYGSRLFSNITLFLLPRQKKEAQELKMMGNTNPRMSVAMLVIGLFALVWGVTTNIMSIDPNSACLSIAGGPGC</sequence>
<dbReference type="GO" id="GO:0016020">
    <property type="term" value="C:membrane"/>
    <property type="evidence" value="ECO:0007669"/>
    <property type="project" value="UniProtKB-SubCell"/>
</dbReference>
<comment type="subcellular location">
    <subcellularLocation>
        <location evidence="1">Membrane</location>
        <topology evidence="1">Multi-pass membrane protein</topology>
    </subcellularLocation>
</comment>
<feature type="transmembrane region" description="Helical" evidence="6">
    <location>
        <begin position="145"/>
        <end position="163"/>
    </location>
</feature>
<dbReference type="InterPro" id="IPR039309">
    <property type="entry name" value="BT1"/>
</dbReference>
<evidence type="ECO:0000256" key="6">
    <source>
        <dbReference type="SAM" id="Phobius"/>
    </source>
</evidence>
<comment type="caution">
    <text evidence="7">The sequence shown here is derived from an EMBL/GenBank/DDBJ whole genome shotgun (WGS) entry which is preliminary data.</text>
</comment>
<feature type="transmembrane region" description="Helical" evidence="6">
    <location>
        <begin position="110"/>
        <end position="133"/>
    </location>
</feature>
<dbReference type="PANTHER" id="PTHR31585:SF5">
    <property type="entry name" value="RNA-BINDING S4 DOMAIN-CONTAINING PROTEIN"/>
    <property type="match status" value="1"/>
</dbReference>
<keyword evidence="8" id="KW-1185">Reference proteome</keyword>
<feature type="transmembrane region" description="Helical" evidence="6">
    <location>
        <begin position="81"/>
        <end position="98"/>
    </location>
</feature>
<feature type="transmembrane region" description="Helical" evidence="6">
    <location>
        <begin position="260"/>
        <end position="280"/>
    </location>
</feature>
<organism evidence="7 8">
    <name type="scientific">Thraustotheca clavata</name>
    <dbReference type="NCBI Taxonomy" id="74557"/>
    <lineage>
        <taxon>Eukaryota</taxon>
        <taxon>Sar</taxon>
        <taxon>Stramenopiles</taxon>
        <taxon>Oomycota</taxon>
        <taxon>Saprolegniomycetes</taxon>
        <taxon>Saprolegniales</taxon>
        <taxon>Achlyaceae</taxon>
        <taxon>Thraustotheca</taxon>
    </lineage>
</organism>
<feature type="transmembrane region" description="Helical" evidence="6">
    <location>
        <begin position="216"/>
        <end position="239"/>
    </location>
</feature>
<accession>A0A1W0ACN8</accession>
<feature type="transmembrane region" description="Helical" evidence="6">
    <location>
        <begin position="42"/>
        <end position="61"/>
    </location>
</feature>
<name>A0A1W0ACN8_9STRA</name>
<evidence type="ECO:0000313" key="7">
    <source>
        <dbReference type="EMBL" id="OQS07929.1"/>
    </source>
</evidence>
<protein>
    <submittedName>
        <fullName evidence="7">Folate-Biopterin Transporter (FBT) family</fullName>
    </submittedName>
</protein>
<evidence type="ECO:0000256" key="2">
    <source>
        <dbReference type="ARBA" id="ARBA00022448"/>
    </source>
</evidence>
<reference evidence="7 8" key="1">
    <citation type="journal article" date="2014" name="Genome Biol. Evol.">
        <title>The secreted proteins of Achlya hypogyna and Thraustotheca clavata identify the ancestral oomycete secretome and reveal gene acquisitions by horizontal gene transfer.</title>
        <authorList>
            <person name="Misner I."/>
            <person name="Blouin N."/>
            <person name="Leonard G."/>
            <person name="Richards T.A."/>
            <person name="Lane C.E."/>
        </authorList>
    </citation>
    <scope>NUCLEOTIDE SEQUENCE [LARGE SCALE GENOMIC DNA]</scope>
    <source>
        <strain evidence="7 8">ATCC 34112</strain>
    </source>
</reference>
<dbReference type="Proteomes" id="UP000243217">
    <property type="component" value="Unassembled WGS sequence"/>
</dbReference>
<evidence type="ECO:0000256" key="4">
    <source>
        <dbReference type="ARBA" id="ARBA00022989"/>
    </source>
</evidence>
<keyword evidence="4 6" id="KW-1133">Transmembrane helix</keyword>
<dbReference type="AlphaFoldDB" id="A0A1W0ACN8"/>
<proteinExistence type="predicted"/>
<evidence type="ECO:0000256" key="1">
    <source>
        <dbReference type="ARBA" id="ARBA00004141"/>
    </source>
</evidence>
<dbReference type="OrthoDB" id="62937at2759"/>
<gene>
    <name evidence="7" type="ORF">THRCLA_20032</name>
</gene>
<dbReference type="EMBL" id="JNBS01000027">
    <property type="protein sequence ID" value="OQS07929.1"/>
    <property type="molecule type" value="Genomic_DNA"/>
</dbReference>
<keyword evidence="5 6" id="KW-0472">Membrane</keyword>
<evidence type="ECO:0000313" key="8">
    <source>
        <dbReference type="Proteomes" id="UP000243217"/>
    </source>
</evidence>